<keyword evidence="1" id="KW-0812">Transmembrane</keyword>
<name>A0A0B1ZYV8_9MICO</name>
<sequence length="102" mass="10910">MRALSIASYDSIADLPPGVVPAGLALGVLLIALHVWLSRCNPVWLGAIVPIIVIALVTALAMEVRPTVGLIAGYVATIVALIVIWWAGEDTRRMKRERDTAP</sequence>
<accession>A0A0B1ZYV8</accession>
<organism evidence="2 3">
    <name type="scientific">Microbacterium mangrovi</name>
    <dbReference type="NCBI Taxonomy" id="1348253"/>
    <lineage>
        <taxon>Bacteria</taxon>
        <taxon>Bacillati</taxon>
        <taxon>Actinomycetota</taxon>
        <taxon>Actinomycetes</taxon>
        <taxon>Micrococcales</taxon>
        <taxon>Microbacteriaceae</taxon>
        <taxon>Microbacterium</taxon>
    </lineage>
</organism>
<dbReference type="AlphaFoldDB" id="A0A0B1ZYV8"/>
<feature type="transmembrane region" description="Helical" evidence="1">
    <location>
        <begin position="68"/>
        <end position="88"/>
    </location>
</feature>
<protein>
    <submittedName>
        <fullName evidence="2">Uncharacterized protein</fullName>
    </submittedName>
</protein>
<proteinExistence type="predicted"/>
<reference evidence="2 3" key="1">
    <citation type="submission" date="2014-11" db="EMBL/GenBank/DDBJ databases">
        <title>Genome sequence of Microbacterium mangrovi MUSC 115(T).</title>
        <authorList>
            <person name="Lee L.-H."/>
        </authorList>
    </citation>
    <scope>NUCLEOTIDE SEQUENCE [LARGE SCALE GENOMIC DNA]</scope>
    <source>
        <strain evidence="2 3">MUSC 115</strain>
    </source>
</reference>
<feature type="transmembrane region" description="Helical" evidence="1">
    <location>
        <begin position="43"/>
        <end position="62"/>
    </location>
</feature>
<evidence type="ECO:0000313" key="3">
    <source>
        <dbReference type="Proteomes" id="UP000031030"/>
    </source>
</evidence>
<gene>
    <name evidence="2" type="ORF">LK09_15660</name>
</gene>
<dbReference type="EMBL" id="JTDK01000015">
    <property type="protein sequence ID" value="KHK96400.1"/>
    <property type="molecule type" value="Genomic_DNA"/>
</dbReference>
<evidence type="ECO:0000313" key="2">
    <source>
        <dbReference type="EMBL" id="KHK96400.1"/>
    </source>
</evidence>
<keyword evidence="1" id="KW-0472">Membrane</keyword>
<evidence type="ECO:0000256" key="1">
    <source>
        <dbReference type="SAM" id="Phobius"/>
    </source>
</evidence>
<feature type="transmembrane region" description="Helical" evidence="1">
    <location>
        <begin position="18"/>
        <end position="36"/>
    </location>
</feature>
<keyword evidence="1" id="KW-1133">Transmembrane helix</keyword>
<dbReference type="Proteomes" id="UP000031030">
    <property type="component" value="Unassembled WGS sequence"/>
</dbReference>
<comment type="caution">
    <text evidence="2">The sequence shown here is derived from an EMBL/GenBank/DDBJ whole genome shotgun (WGS) entry which is preliminary data.</text>
</comment>
<keyword evidence="3" id="KW-1185">Reference proteome</keyword>
<dbReference type="STRING" id="1348253.LK09_15660"/>